<dbReference type="SUPFAM" id="SSF46689">
    <property type="entry name" value="Homeodomain-like"/>
    <property type="match status" value="1"/>
</dbReference>
<dbReference type="PROSITE" id="PS51071">
    <property type="entry name" value="HTH_RPIR"/>
    <property type="match status" value="1"/>
</dbReference>
<accession>A0A7D8EQ31</accession>
<proteinExistence type="predicted"/>
<dbReference type="InterPro" id="IPR047640">
    <property type="entry name" value="RpiR-like"/>
</dbReference>
<dbReference type="AlphaFoldDB" id="A0A7D8EQ31"/>
<reference evidence="2 3" key="1">
    <citation type="submission" date="2018-06" db="EMBL/GenBank/DDBJ databases">
        <authorList>
            <consortium name="Pathogen Informatics"/>
            <person name="Doyle S."/>
        </authorList>
    </citation>
    <scope>NUCLEOTIDE SEQUENCE [LARGE SCALE GENOMIC DNA]</scope>
    <source>
        <strain evidence="2 3">NCTC6385</strain>
    </source>
</reference>
<dbReference type="Gene3D" id="1.10.10.10">
    <property type="entry name" value="Winged helix-like DNA-binding domain superfamily/Winged helix DNA-binding domain"/>
    <property type="match status" value="1"/>
</dbReference>
<gene>
    <name evidence="2" type="ORF">NCTC6385_04697</name>
</gene>
<sequence length="114" mass="13172">MSKHQTQLSLLQDDIRSRYDSLSKRLKQVAQYILDNSNSVAFDTVASIAQHADVPPSTLIRFANAFGFSGFNEMKQVFRQHLMEETVSYTERARLFRQKNADEGEPTRKSRVKF</sequence>
<name>A0A7D8EQ31_SALER</name>
<dbReference type="PANTHER" id="PTHR30514:SF20">
    <property type="entry name" value="TRANSCRIPTIONAL REGULATOR"/>
    <property type="match status" value="1"/>
</dbReference>
<dbReference type="Proteomes" id="UP000254463">
    <property type="component" value="Unassembled WGS sequence"/>
</dbReference>
<evidence type="ECO:0000313" key="3">
    <source>
        <dbReference type="Proteomes" id="UP000254463"/>
    </source>
</evidence>
<evidence type="ECO:0000259" key="1">
    <source>
        <dbReference type="PROSITE" id="PS51071"/>
    </source>
</evidence>
<dbReference type="EMBL" id="UGWV01000002">
    <property type="protein sequence ID" value="SUF97649.1"/>
    <property type="molecule type" value="Genomic_DNA"/>
</dbReference>
<dbReference type="Pfam" id="PF01418">
    <property type="entry name" value="HTH_6"/>
    <property type="match status" value="1"/>
</dbReference>
<dbReference type="GO" id="GO:0097367">
    <property type="term" value="F:carbohydrate derivative binding"/>
    <property type="evidence" value="ECO:0007669"/>
    <property type="project" value="InterPro"/>
</dbReference>
<dbReference type="GO" id="GO:0003700">
    <property type="term" value="F:DNA-binding transcription factor activity"/>
    <property type="evidence" value="ECO:0007669"/>
    <property type="project" value="InterPro"/>
</dbReference>
<protein>
    <submittedName>
        <fullName evidence="2">Iron-sulfur cluster assembly protein HesB</fullName>
    </submittedName>
</protein>
<evidence type="ECO:0000313" key="2">
    <source>
        <dbReference type="EMBL" id="SUF97649.1"/>
    </source>
</evidence>
<dbReference type="GO" id="GO:0003677">
    <property type="term" value="F:DNA binding"/>
    <property type="evidence" value="ECO:0007669"/>
    <property type="project" value="InterPro"/>
</dbReference>
<feature type="domain" description="HTH rpiR-type" evidence="1">
    <location>
        <begin position="9"/>
        <end position="85"/>
    </location>
</feature>
<dbReference type="InterPro" id="IPR036388">
    <property type="entry name" value="WH-like_DNA-bd_sf"/>
</dbReference>
<dbReference type="PANTHER" id="PTHR30514">
    <property type="entry name" value="GLUCOKINASE"/>
    <property type="match status" value="1"/>
</dbReference>
<dbReference type="InterPro" id="IPR000281">
    <property type="entry name" value="HTH_RpiR"/>
</dbReference>
<organism evidence="2 3">
    <name type="scientific">Salmonella enterica</name>
    <name type="common">Salmonella choleraesuis</name>
    <dbReference type="NCBI Taxonomy" id="28901"/>
    <lineage>
        <taxon>Bacteria</taxon>
        <taxon>Pseudomonadati</taxon>
        <taxon>Pseudomonadota</taxon>
        <taxon>Gammaproteobacteria</taxon>
        <taxon>Enterobacterales</taxon>
        <taxon>Enterobacteriaceae</taxon>
        <taxon>Salmonella</taxon>
    </lineage>
</organism>
<dbReference type="InterPro" id="IPR009057">
    <property type="entry name" value="Homeodomain-like_sf"/>
</dbReference>